<name>A0ABN9CBJ1_9NEOB</name>
<dbReference type="InterPro" id="IPR036388">
    <property type="entry name" value="WH-like_DNA-bd_sf"/>
</dbReference>
<dbReference type="InterPro" id="IPR055247">
    <property type="entry name" value="InsJ-like_HTH"/>
</dbReference>
<evidence type="ECO:0000313" key="3">
    <source>
        <dbReference type="EMBL" id="CAI9557440.1"/>
    </source>
</evidence>
<feature type="domain" description="Insertion element IS150 protein InsJ-like helix-turn-helix" evidence="2">
    <location>
        <begin position="37"/>
        <end position="77"/>
    </location>
</feature>
<sequence length="92" mass="10286">MATGVCRLRLQTFVKEWVALRSSKFKCGTVIGCHLYNKSISEIYLLLNIPRSTVSGIITKWKQQGIQATQPQSGKPHKMSGSEHAEMHSAQK</sequence>
<reference evidence="3" key="1">
    <citation type="submission" date="2023-05" db="EMBL/GenBank/DDBJ databases">
        <authorList>
            <person name="Stuckert A."/>
        </authorList>
    </citation>
    <scope>NUCLEOTIDE SEQUENCE</scope>
</reference>
<organism evidence="3 4">
    <name type="scientific">Staurois parvus</name>
    <dbReference type="NCBI Taxonomy" id="386267"/>
    <lineage>
        <taxon>Eukaryota</taxon>
        <taxon>Metazoa</taxon>
        <taxon>Chordata</taxon>
        <taxon>Craniata</taxon>
        <taxon>Vertebrata</taxon>
        <taxon>Euteleostomi</taxon>
        <taxon>Amphibia</taxon>
        <taxon>Batrachia</taxon>
        <taxon>Anura</taxon>
        <taxon>Neobatrachia</taxon>
        <taxon>Ranoidea</taxon>
        <taxon>Ranidae</taxon>
        <taxon>Staurois</taxon>
    </lineage>
</organism>
<dbReference type="EMBL" id="CATNWA010009130">
    <property type="protein sequence ID" value="CAI9557440.1"/>
    <property type="molecule type" value="Genomic_DNA"/>
</dbReference>
<proteinExistence type="predicted"/>
<gene>
    <name evidence="3" type="ORF">SPARVUS_LOCUS4702397</name>
</gene>
<feature type="compositionally biased region" description="Basic and acidic residues" evidence="1">
    <location>
        <begin position="80"/>
        <end position="92"/>
    </location>
</feature>
<feature type="region of interest" description="Disordered" evidence="1">
    <location>
        <begin position="66"/>
        <end position="92"/>
    </location>
</feature>
<keyword evidence="4" id="KW-1185">Reference proteome</keyword>
<dbReference type="Proteomes" id="UP001162483">
    <property type="component" value="Unassembled WGS sequence"/>
</dbReference>
<comment type="caution">
    <text evidence="3">The sequence shown here is derived from an EMBL/GenBank/DDBJ whole genome shotgun (WGS) entry which is preliminary data.</text>
</comment>
<accession>A0ABN9CBJ1</accession>
<dbReference type="Gene3D" id="1.10.10.10">
    <property type="entry name" value="Winged helix-like DNA-binding domain superfamily/Winged helix DNA-binding domain"/>
    <property type="match status" value="1"/>
</dbReference>
<evidence type="ECO:0000256" key="1">
    <source>
        <dbReference type="SAM" id="MobiDB-lite"/>
    </source>
</evidence>
<protein>
    <recommendedName>
        <fullName evidence="2">Insertion element IS150 protein InsJ-like helix-turn-helix domain-containing protein</fullName>
    </recommendedName>
</protein>
<dbReference type="Pfam" id="PF13518">
    <property type="entry name" value="HTH_28"/>
    <property type="match status" value="1"/>
</dbReference>
<evidence type="ECO:0000313" key="4">
    <source>
        <dbReference type="Proteomes" id="UP001162483"/>
    </source>
</evidence>
<evidence type="ECO:0000259" key="2">
    <source>
        <dbReference type="Pfam" id="PF13518"/>
    </source>
</evidence>